<gene>
    <name evidence="6" type="ORF">KFE25_008507</name>
</gene>
<comment type="caution">
    <text evidence="6">The sequence shown here is derived from an EMBL/GenBank/DDBJ whole genome shotgun (WGS) entry which is preliminary data.</text>
</comment>
<dbReference type="OrthoDB" id="417037at2759"/>
<feature type="transmembrane region" description="Helical" evidence="5">
    <location>
        <begin position="191"/>
        <end position="210"/>
    </location>
</feature>
<reference evidence="6" key="1">
    <citation type="submission" date="2021-05" db="EMBL/GenBank/DDBJ databases">
        <title>The genome of the haptophyte Pavlova lutheri (Diacronema luteri, Pavlovales) - a model for lipid biosynthesis in eukaryotic algae.</title>
        <authorList>
            <person name="Hulatt C.J."/>
            <person name="Posewitz M.C."/>
        </authorList>
    </citation>
    <scope>NUCLEOTIDE SEQUENCE</scope>
    <source>
        <strain evidence="6">NIVA-4/92</strain>
    </source>
</reference>
<proteinExistence type="predicted"/>
<dbReference type="PANTHER" id="PTHR11132">
    <property type="entry name" value="SOLUTE CARRIER FAMILY 35"/>
    <property type="match status" value="1"/>
</dbReference>
<feature type="transmembrane region" description="Helical" evidence="5">
    <location>
        <begin position="164"/>
        <end position="184"/>
    </location>
</feature>
<dbReference type="GO" id="GO:0016020">
    <property type="term" value="C:membrane"/>
    <property type="evidence" value="ECO:0007669"/>
    <property type="project" value="UniProtKB-SubCell"/>
</dbReference>
<evidence type="ECO:0000313" key="6">
    <source>
        <dbReference type="EMBL" id="KAG8470086.1"/>
    </source>
</evidence>
<organism evidence="6 7">
    <name type="scientific">Diacronema lutheri</name>
    <name type="common">Unicellular marine alga</name>
    <name type="synonym">Monochrysis lutheri</name>
    <dbReference type="NCBI Taxonomy" id="2081491"/>
    <lineage>
        <taxon>Eukaryota</taxon>
        <taxon>Haptista</taxon>
        <taxon>Haptophyta</taxon>
        <taxon>Pavlovophyceae</taxon>
        <taxon>Pavlovales</taxon>
        <taxon>Pavlovaceae</taxon>
        <taxon>Diacronema</taxon>
    </lineage>
</organism>
<evidence type="ECO:0000256" key="5">
    <source>
        <dbReference type="SAM" id="Phobius"/>
    </source>
</evidence>
<comment type="subcellular location">
    <subcellularLocation>
        <location evidence="1">Membrane</location>
        <topology evidence="1">Multi-pass membrane protein</topology>
    </subcellularLocation>
</comment>
<feature type="transmembrane region" description="Helical" evidence="5">
    <location>
        <begin position="307"/>
        <end position="333"/>
    </location>
</feature>
<name>A0A8J5XW33_DIALT</name>
<sequence length="374" mass="39214">MVPHALRETLLACGLYSFSSVSLSLCNKLAFSGPEFNLPLAILAFQALVAMILVKCSNALGLTERMPIRLGKWRADSCRAAPAFQPAWPRLTAARGPPAPSPGACARAADLLWRMLPVTLLFCAMLWTSGKALRHCSMPMVTVFKNVAVLGTTLWEAARYGQRISAGVAAALAMMVGGSAAAGVGDMSADGIGLSWMLANIACTVAYLAVLKERMPDDVPSASKTLHNQLVTLLVFAATAAHSGQLRAFRERLPEQPFAFQLGMLATGLLGTALNVSTFWCLRVTSGATYAFVGATNKIPQALLGHVIFQSVITPTGWCGVTIGLCAGLLYAIAKQREQSAAATEPGAEELRGILAHSDALDEADPGGGAAQSG</sequence>
<feature type="transmembrane region" description="Helical" evidence="5">
    <location>
        <begin position="258"/>
        <end position="280"/>
    </location>
</feature>
<evidence type="ECO:0000256" key="3">
    <source>
        <dbReference type="ARBA" id="ARBA00022989"/>
    </source>
</evidence>
<dbReference type="InterPro" id="IPR037185">
    <property type="entry name" value="EmrE-like"/>
</dbReference>
<evidence type="ECO:0008006" key="8">
    <source>
        <dbReference type="Google" id="ProtNLM"/>
    </source>
</evidence>
<dbReference type="OMA" id="WCIRKTS"/>
<feature type="transmembrane region" description="Helical" evidence="5">
    <location>
        <begin position="36"/>
        <end position="56"/>
    </location>
</feature>
<protein>
    <recommendedName>
        <fullName evidence="8">GDP-mannose transporter</fullName>
    </recommendedName>
</protein>
<evidence type="ECO:0000256" key="4">
    <source>
        <dbReference type="ARBA" id="ARBA00023136"/>
    </source>
</evidence>
<feature type="transmembrane region" description="Helical" evidence="5">
    <location>
        <begin position="230"/>
        <end position="246"/>
    </location>
</feature>
<keyword evidence="2 5" id="KW-0812">Transmembrane</keyword>
<feature type="transmembrane region" description="Helical" evidence="5">
    <location>
        <begin position="111"/>
        <end position="130"/>
    </location>
</feature>
<keyword evidence="3 5" id="KW-1133">Transmembrane helix</keyword>
<keyword evidence="7" id="KW-1185">Reference proteome</keyword>
<accession>A0A8J5XW33</accession>
<keyword evidence="4 5" id="KW-0472">Membrane</keyword>
<dbReference type="EMBL" id="JAGTXO010000001">
    <property type="protein sequence ID" value="KAG8470086.1"/>
    <property type="molecule type" value="Genomic_DNA"/>
</dbReference>
<dbReference type="SUPFAM" id="SSF103481">
    <property type="entry name" value="Multidrug resistance efflux transporter EmrE"/>
    <property type="match status" value="2"/>
</dbReference>
<dbReference type="AlphaFoldDB" id="A0A8J5XW33"/>
<dbReference type="Proteomes" id="UP000751190">
    <property type="component" value="Unassembled WGS sequence"/>
</dbReference>
<evidence type="ECO:0000256" key="1">
    <source>
        <dbReference type="ARBA" id="ARBA00004141"/>
    </source>
</evidence>
<dbReference type="InterPro" id="IPR050186">
    <property type="entry name" value="TPT_transporter"/>
</dbReference>
<evidence type="ECO:0000256" key="2">
    <source>
        <dbReference type="ARBA" id="ARBA00022692"/>
    </source>
</evidence>
<evidence type="ECO:0000313" key="7">
    <source>
        <dbReference type="Proteomes" id="UP000751190"/>
    </source>
</evidence>